<dbReference type="InterPro" id="IPR024923">
    <property type="entry name" value="PG_synth_SpoVB"/>
</dbReference>
<feature type="transmembrane region" description="Helical" evidence="6">
    <location>
        <begin position="62"/>
        <end position="80"/>
    </location>
</feature>
<evidence type="ECO:0000313" key="10">
    <source>
        <dbReference type="Proteomes" id="UP000070452"/>
    </source>
</evidence>
<name>A0A132P4W1_ENTFC</name>
<keyword evidence="4 6" id="KW-1133">Transmembrane helix</keyword>
<gene>
    <name evidence="7" type="ORF">AWT83_02170</name>
    <name evidence="9" type="ORF">CYQ77_03410</name>
    <name evidence="8" type="ORF">P6Z85_04665</name>
</gene>
<dbReference type="AlphaFoldDB" id="A0A132P4W1"/>
<evidence type="ECO:0000313" key="8">
    <source>
        <dbReference type="EMBL" id="MDT2369479.1"/>
    </source>
</evidence>
<dbReference type="RefSeq" id="WP_002297727.1">
    <property type="nucleotide sequence ID" value="NZ_AP019394.1"/>
</dbReference>
<dbReference type="EMBL" id="LRHK01000001">
    <property type="protein sequence ID" value="KWX17370.1"/>
    <property type="molecule type" value="Genomic_DNA"/>
</dbReference>
<accession>A0A132P4W1</accession>
<feature type="transmembrane region" description="Helical" evidence="6">
    <location>
        <begin position="141"/>
        <end position="159"/>
    </location>
</feature>
<protein>
    <submittedName>
        <fullName evidence="7">Polysaccharide biosynthesis protein</fullName>
    </submittedName>
</protein>
<keyword evidence="3 6" id="KW-0812">Transmembrane</keyword>
<dbReference type="PANTHER" id="PTHR30250">
    <property type="entry name" value="PST FAMILY PREDICTED COLANIC ACID TRANSPORTER"/>
    <property type="match status" value="1"/>
</dbReference>
<dbReference type="EMBL" id="JARPTX010000011">
    <property type="protein sequence ID" value="MDT2369479.1"/>
    <property type="molecule type" value="Genomic_DNA"/>
</dbReference>
<evidence type="ECO:0000256" key="4">
    <source>
        <dbReference type="ARBA" id="ARBA00022989"/>
    </source>
</evidence>
<dbReference type="CDD" id="cd13124">
    <property type="entry name" value="MATE_SpoVB_like"/>
    <property type="match status" value="1"/>
</dbReference>
<dbReference type="Proteomes" id="UP000289562">
    <property type="component" value="Unassembled WGS sequence"/>
</dbReference>
<keyword evidence="2" id="KW-1003">Cell membrane</keyword>
<evidence type="ECO:0000313" key="11">
    <source>
        <dbReference type="Proteomes" id="UP000289562"/>
    </source>
</evidence>
<dbReference type="InterPro" id="IPR002797">
    <property type="entry name" value="Polysacc_synth"/>
</dbReference>
<feature type="transmembrane region" description="Helical" evidence="6">
    <location>
        <begin position="307"/>
        <end position="326"/>
    </location>
</feature>
<proteinExistence type="predicted"/>
<dbReference type="PIRSF" id="PIRSF038958">
    <property type="entry name" value="PG_synth_SpoVB"/>
    <property type="match status" value="1"/>
</dbReference>
<comment type="caution">
    <text evidence="7">The sequence shown here is derived from an EMBL/GenBank/DDBJ whole genome shotgun (WGS) entry which is preliminary data.</text>
</comment>
<feature type="transmembrane region" description="Helical" evidence="6">
    <location>
        <begin position="207"/>
        <end position="224"/>
    </location>
</feature>
<organism evidence="7 10">
    <name type="scientific">Enterococcus faecium</name>
    <name type="common">Streptococcus faecium</name>
    <dbReference type="NCBI Taxonomy" id="1352"/>
    <lineage>
        <taxon>Bacteria</taxon>
        <taxon>Bacillati</taxon>
        <taxon>Bacillota</taxon>
        <taxon>Bacilli</taxon>
        <taxon>Lactobacillales</taxon>
        <taxon>Enterococcaceae</taxon>
        <taxon>Enterococcus</taxon>
    </lineage>
</organism>
<feature type="transmembrane region" description="Helical" evidence="6">
    <location>
        <begin position="435"/>
        <end position="454"/>
    </location>
</feature>
<dbReference type="Proteomes" id="UP001260956">
    <property type="component" value="Unassembled WGS sequence"/>
</dbReference>
<dbReference type="InterPro" id="IPR050833">
    <property type="entry name" value="Poly_Biosynth_Transport"/>
</dbReference>
<feature type="transmembrane region" description="Helical" evidence="6">
    <location>
        <begin position="100"/>
        <end position="121"/>
    </location>
</feature>
<dbReference type="GO" id="GO:0005886">
    <property type="term" value="C:plasma membrane"/>
    <property type="evidence" value="ECO:0007669"/>
    <property type="project" value="UniProtKB-SubCell"/>
</dbReference>
<dbReference type="EMBL" id="PJVH01000007">
    <property type="protein sequence ID" value="RXU90758.1"/>
    <property type="molecule type" value="Genomic_DNA"/>
</dbReference>
<dbReference type="Proteomes" id="UP000070452">
    <property type="component" value="Unassembled WGS sequence"/>
</dbReference>
<comment type="subcellular location">
    <subcellularLocation>
        <location evidence="1">Cell membrane</location>
        <topology evidence="1">Multi-pass membrane protein</topology>
    </subcellularLocation>
</comment>
<feature type="transmembrane region" description="Helical" evidence="6">
    <location>
        <begin position="474"/>
        <end position="497"/>
    </location>
</feature>
<evidence type="ECO:0000313" key="9">
    <source>
        <dbReference type="EMBL" id="RXU90758.1"/>
    </source>
</evidence>
<reference evidence="9 11" key="2">
    <citation type="submission" date="2017-12" db="EMBL/GenBank/DDBJ databases">
        <title>A pool of 800 enterococci isolated from chicken carcass rinse samples from New Zealand.</title>
        <authorList>
            <person name="Zhang J."/>
            <person name="Rogers L."/>
            <person name="Midwinter A."/>
            <person name="French N."/>
        </authorList>
    </citation>
    <scope>NUCLEOTIDE SEQUENCE [LARGE SCALE GENOMIC DNA]</scope>
    <source>
        <strain evidence="9 11">EN697</strain>
    </source>
</reference>
<feature type="transmembrane region" description="Helical" evidence="6">
    <location>
        <begin position="21"/>
        <end position="42"/>
    </location>
</feature>
<reference evidence="7 10" key="1">
    <citation type="submission" date="2016-01" db="EMBL/GenBank/DDBJ databases">
        <title>Molecular Mechanisms for transfer of large genomic segments between Enterococcus faecium strains.</title>
        <authorList>
            <person name="Garcia-Solache M.A."/>
            <person name="Lebreton F."/>
            <person name="Mclaughlin R.E."/>
            <person name="Whiteaker J.D."/>
            <person name="Gilmore M.S."/>
            <person name="Rice L.B."/>
        </authorList>
    </citation>
    <scope>NUCLEOTIDE SEQUENCE [LARGE SCALE GENOMIC DNA]</scope>
    <source>
        <strain evidence="7 10">D344RRF x C68</strain>
    </source>
</reference>
<feature type="transmembrane region" description="Helical" evidence="6">
    <location>
        <begin position="346"/>
        <end position="365"/>
    </location>
</feature>
<evidence type="ECO:0000256" key="1">
    <source>
        <dbReference type="ARBA" id="ARBA00004651"/>
    </source>
</evidence>
<evidence type="ECO:0000256" key="6">
    <source>
        <dbReference type="SAM" id="Phobius"/>
    </source>
</evidence>
<dbReference type="Pfam" id="PF01943">
    <property type="entry name" value="Polysacc_synt"/>
    <property type="match status" value="1"/>
</dbReference>
<feature type="transmembrane region" description="Helical" evidence="6">
    <location>
        <begin position="503"/>
        <end position="525"/>
    </location>
</feature>
<evidence type="ECO:0000256" key="5">
    <source>
        <dbReference type="ARBA" id="ARBA00023136"/>
    </source>
</evidence>
<feature type="transmembrane region" description="Helical" evidence="6">
    <location>
        <begin position="377"/>
        <end position="398"/>
    </location>
</feature>
<feature type="transmembrane region" description="Helical" evidence="6">
    <location>
        <begin position="257"/>
        <end position="273"/>
    </location>
</feature>
<evidence type="ECO:0000256" key="3">
    <source>
        <dbReference type="ARBA" id="ARBA00022692"/>
    </source>
</evidence>
<evidence type="ECO:0000313" key="7">
    <source>
        <dbReference type="EMBL" id="KWX17370.1"/>
    </source>
</evidence>
<feature type="transmembrane region" description="Helical" evidence="6">
    <location>
        <begin position="410"/>
        <end position="429"/>
    </location>
</feature>
<sequence>MDNQRKPALDQLTPQEKMARGSAWMTASNIISRLLGAVYIIPWYAWMGENAKAANGLFNMGYNIYALFLLISTAGIPAAIAKQTARYNSLNEYGTSRRLFIRALQMMGGLGLLFALFMYIASPWLAHASGGGEELIPTMRSLSIAVLVFPCMSVIRGYFQGNQEMMPYALSQIVEQVARIFYMLLTTFIIMKVMDGDYVTAVTQSTFAAFIGMLASILVLLYFLKKHQAYTSAFIHYSENKVNIATKELLLDTVKEAIPFIIVGSGVTIFKLVDQFTFMKIMSASTEYSNAQLLDLFSIFSANPDKLTMVVIALATSIASTGLPLITEAVTLKDRVGLAKLTSGNLQLFSFFMFPATFGVMLLAYPLNTLFYTPDSLGSNVLIQASFVGLFLGLYMLVSNMLQGMFENKAAINYLVIGFLVKLLLQYPAIRLFEVYGPLLATMIGFAVSCTLILKRIHEVARFKPSFVWRRTLLIFILTLIMLLASWITKMIFGAFLNEDSKFQSLLLILVVAGIGALVYGYLALKIRLAERLLGPGIARLRHKLKIK</sequence>
<reference evidence="8" key="3">
    <citation type="submission" date="2023-03" db="EMBL/GenBank/DDBJ databases">
        <authorList>
            <person name="Shen W."/>
            <person name="Cai J."/>
        </authorList>
    </citation>
    <scope>NUCLEOTIDE SEQUENCE</scope>
    <source>
        <strain evidence="8">B1010-2</strain>
    </source>
</reference>
<evidence type="ECO:0000256" key="2">
    <source>
        <dbReference type="ARBA" id="ARBA00022475"/>
    </source>
</evidence>
<dbReference type="PANTHER" id="PTHR30250:SF21">
    <property type="entry name" value="LIPID II FLIPPASE MURJ"/>
    <property type="match status" value="1"/>
</dbReference>
<keyword evidence="5 6" id="KW-0472">Membrane</keyword>